<dbReference type="GO" id="GO:0052621">
    <property type="term" value="F:diguanylate cyclase activity"/>
    <property type="evidence" value="ECO:0007669"/>
    <property type="project" value="UniProtKB-EC"/>
</dbReference>
<dbReference type="FunFam" id="3.30.70.270:FF:000001">
    <property type="entry name" value="Diguanylate cyclase domain protein"/>
    <property type="match status" value="1"/>
</dbReference>
<dbReference type="PROSITE" id="PS50887">
    <property type="entry name" value="GGDEF"/>
    <property type="match status" value="2"/>
</dbReference>
<accession>A0A517MWT6</accession>
<feature type="transmembrane region" description="Helical" evidence="3">
    <location>
        <begin position="14"/>
        <end position="33"/>
    </location>
</feature>
<keyword evidence="5" id="KW-0548">Nucleotidyltransferase</keyword>
<feature type="transmembrane region" description="Helical" evidence="3">
    <location>
        <begin position="62"/>
        <end position="81"/>
    </location>
</feature>
<evidence type="ECO:0000259" key="4">
    <source>
        <dbReference type="PROSITE" id="PS50887"/>
    </source>
</evidence>
<dbReference type="EC" id="2.7.7.65" evidence="1"/>
<dbReference type="InterPro" id="IPR050469">
    <property type="entry name" value="Diguanylate_Cyclase"/>
</dbReference>
<dbReference type="InterPro" id="IPR043128">
    <property type="entry name" value="Rev_trsase/Diguanyl_cyclase"/>
</dbReference>
<dbReference type="CDD" id="cd01949">
    <property type="entry name" value="GGDEF"/>
    <property type="match status" value="1"/>
</dbReference>
<evidence type="ECO:0000313" key="5">
    <source>
        <dbReference type="EMBL" id="QDS99342.1"/>
    </source>
</evidence>
<proteinExistence type="predicted"/>
<dbReference type="PANTHER" id="PTHR45138:SF9">
    <property type="entry name" value="DIGUANYLATE CYCLASE DGCM-RELATED"/>
    <property type="match status" value="1"/>
</dbReference>
<feature type="domain" description="GGDEF" evidence="4">
    <location>
        <begin position="161"/>
        <end position="293"/>
    </location>
</feature>
<dbReference type="GO" id="GO:0043709">
    <property type="term" value="P:cell adhesion involved in single-species biofilm formation"/>
    <property type="evidence" value="ECO:0007669"/>
    <property type="project" value="TreeGrafter"/>
</dbReference>
<dbReference type="SMART" id="SM00267">
    <property type="entry name" value="GGDEF"/>
    <property type="match status" value="2"/>
</dbReference>
<keyword evidence="6" id="KW-1185">Reference proteome</keyword>
<dbReference type="KEGG" id="amob:HG15A2_26650"/>
<dbReference type="Gene3D" id="3.30.70.270">
    <property type="match status" value="2"/>
</dbReference>
<dbReference type="PANTHER" id="PTHR45138">
    <property type="entry name" value="REGULATORY COMPONENTS OF SENSORY TRANSDUCTION SYSTEM"/>
    <property type="match status" value="1"/>
</dbReference>
<dbReference type="AlphaFoldDB" id="A0A517MWT6"/>
<dbReference type="InterPro" id="IPR029787">
    <property type="entry name" value="Nucleotide_cyclase"/>
</dbReference>
<keyword evidence="5" id="KW-0808">Transferase</keyword>
<dbReference type="InterPro" id="IPR000160">
    <property type="entry name" value="GGDEF_dom"/>
</dbReference>
<keyword evidence="3" id="KW-0472">Membrane</keyword>
<sequence length="498" mass="55171">MFKFSTDLPTHERLIEALLTATVLAIFALMWFYYVDTPWLLHLYYLPVVLIGFFLGKSRARLLAMLSVLTATIIFVPNLSAGASSGIPLATILAFCLWIVTLITTAILVGSMSDRWRVAMHELRESHKKDVLVDPLTKIANRRAFEFELARRLAEYTRHGVPAALLSFDIDYFKSFNDRYGHQAGDAVLRDVAQSLVESVRDTDLVARCGGEEFSIILPGADSAHAKEIAERARNLVEATRFVYNGLTLRLTVSVGVACITDDDDAEQITSRSDAALYQSKESGRNCSHIHDGIRCRKFGNGVAKETSESLKSTEVAGVKGELYTDPTTGMPAVKVFLEELRRRTAEAHRYGGKFCVAIVKINEYLSVDDKDARAQKSLIATVAQLTTSVLREPDLVVRYDKDLLAIMMPATTLERSLIPLQRLRKKADEYREKQYPSLSYGVTIGVVQLEEEDSAGSLLQRAESAYQHAAESHHEGVGVSTQGTLKVVCGEQLTAST</sequence>
<protein>
    <recommendedName>
        <fullName evidence="1">diguanylate cyclase</fullName>
        <ecNumber evidence="1">2.7.7.65</ecNumber>
    </recommendedName>
</protein>
<evidence type="ECO:0000256" key="2">
    <source>
        <dbReference type="ARBA" id="ARBA00034247"/>
    </source>
</evidence>
<evidence type="ECO:0000256" key="1">
    <source>
        <dbReference type="ARBA" id="ARBA00012528"/>
    </source>
</evidence>
<dbReference type="GO" id="GO:0005886">
    <property type="term" value="C:plasma membrane"/>
    <property type="evidence" value="ECO:0007669"/>
    <property type="project" value="TreeGrafter"/>
</dbReference>
<organism evidence="5 6">
    <name type="scientific">Adhaeretor mobilis</name>
    <dbReference type="NCBI Taxonomy" id="1930276"/>
    <lineage>
        <taxon>Bacteria</taxon>
        <taxon>Pseudomonadati</taxon>
        <taxon>Planctomycetota</taxon>
        <taxon>Planctomycetia</taxon>
        <taxon>Pirellulales</taxon>
        <taxon>Lacipirellulaceae</taxon>
        <taxon>Adhaeretor</taxon>
    </lineage>
</organism>
<dbReference type="Pfam" id="PF00990">
    <property type="entry name" value="GGDEF"/>
    <property type="match status" value="2"/>
</dbReference>
<dbReference type="Proteomes" id="UP000319852">
    <property type="component" value="Chromosome"/>
</dbReference>
<feature type="domain" description="GGDEF" evidence="4">
    <location>
        <begin position="353"/>
        <end position="483"/>
    </location>
</feature>
<gene>
    <name evidence="5" type="primary">yedQ</name>
    <name evidence="5" type="ORF">HG15A2_26650</name>
</gene>
<feature type="transmembrane region" description="Helical" evidence="3">
    <location>
        <begin position="87"/>
        <end position="110"/>
    </location>
</feature>
<dbReference type="RefSeq" id="WP_145060576.1">
    <property type="nucleotide sequence ID" value="NZ_CP036263.1"/>
</dbReference>
<dbReference type="SUPFAM" id="SSF55073">
    <property type="entry name" value="Nucleotide cyclase"/>
    <property type="match status" value="2"/>
</dbReference>
<reference evidence="5 6" key="1">
    <citation type="submission" date="2019-02" db="EMBL/GenBank/DDBJ databases">
        <title>Deep-cultivation of Planctomycetes and their phenomic and genomic characterization uncovers novel biology.</title>
        <authorList>
            <person name="Wiegand S."/>
            <person name="Jogler M."/>
            <person name="Boedeker C."/>
            <person name="Pinto D."/>
            <person name="Vollmers J."/>
            <person name="Rivas-Marin E."/>
            <person name="Kohn T."/>
            <person name="Peeters S.H."/>
            <person name="Heuer A."/>
            <person name="Rast P."/>
            <person name="Oberbeckmann S."/>
            <person name="Bunk B."/>
            <person name="Jeske O."/>
            <person name="Meyerdierks A."/>
            <person name="Storesund J.E."/>
            <person name="Kallscheuer N."/>
            <person name="Luecker S."/>
            <person name="Lage O.M."/>
            <person name="Pohl T."/>
            <person name="Merkel B.J."/>
            <person name="Hornburger P."/>
            <person name="Mueller R.-W."/>
            <person name="Bruemmer F."/>
            <person name="Labrenz M."/>
            <person name="Spormann A.M."/>
            <person name="Op den Camp H."/>
            <person name="Overmann J."/>
            <person name="Amann R."/>
            <person name="Jetten M.S.M."/>
            <person name="Mascher T."/>
            <person name="Medema M.H."/>
            <person name="Devos D.P."/>
            <person name="Kaster A.-K."/>
            <person name="Ovreas L."/>
            <person name="Rohde M."/>
            <person name="Galperin M.Y."/>
            <person name="Jogler C."/>
        </authorList>
    </citation>
    <scope>NUCLEOTIDE SEQUENCE [LARGE SCALE GENOMIC DNA]</scope>
    <source>
        <strain evidence="5 6">HG15A2</strain>
    </source>
</reference>
<evidence type="ECO:0000313" key="6">
    <source>
        <dbReference type="Proteomes" id="UP000319852"/>
    </source>
</evidence>
<dbReference type="OrthoDB" id="244535at2"/>
<evidence type="ECO:0000256" key="3">
    <source>
        <dbReference type="SAM" id="Phobius"/>
    </source>
</evidence>
<dbReference type="NCBIfam" id="TIGR00254">
    <property type="entry name" value="GGDEF"/>
    <property type="match status" value="2"/>
</dbReference>
<comment type="catalytic activity">
    <reaction evidence="2">
        <text>2 GTP = 3',3'-c-di-GMP + 2 diphosphate</text>
        <dbReference type="Rhea" id="RHEA:24898"/>
        <dbReference type="ChEBI" id="CHEBI:33019"/>
        <dbReference type="ChEBI" id="CHEBI:37565"/>
        <dbReference type="ChEBI" id="CHEBI:58805"/>
        <dbReference type="EC" id="2.7.7.65"/>
    </reaction>
</comment>
<keyword evidence="3" id="KW-1133">Transmembrane helix</keyword>
<feature type="transmembrane region" description="Helical" evidence="3">
    <location>
        <begin position="39"/>
        <end position="55"/>
    </location>
</feature>
<keyword evidence="3" id="KW-0812">Transmembrane</keyword>
<dbReference type="EMBL" id="CP036263">
    <property type="protein sequence ID" value="QDS99342.1"/>
    <property type="molecule type" value="Genomic_DNA"/>
</dbReference>
<dbReference type="GO" id="GO:1902201">
    <property type="term" value="P:negative regulation of bacterial-type flagellum-dependent cell motility"/>
    <property type="evidence" value="ECO:0007669"/>
    <property type="project" value="TreeGrafter"/>
</dbReference>
<name>A0A517MWT6_9BACT</name>